<proteinExistence type="inferred from homology"/>
<dbReference type="OrthoDB" id="9788052at2"/>
<evidence type="ECO:0000313" key="9">
    <source>
        <dbReference type="Proteomes" id="UP000186308"/>
    </source>
</evidence>
<dbReference type="Pfam" id="PF04610">
    <property type="entry name" value="TrbL"/>
    <property type="match status" value="1"/>
</dbReference>
<dbReference type="AlphaFoldDB" id="A0A8G2CPI0"/>
<keyword evidence="3 7" id="KW-0812">Transmembrane</keyword>
<feature type="transmembrane region" description="Helical" evidence="7">
    <location>
        <begin position="112"/>
        <end position="133"/>
    </location>
</feature>
<dbReference type="Proteomes" id="UP000186308">
    <property type="component" value="Unassembled WGS sequence"/>
</dbReference>
<evidence type="ECO:0000256" key="6">
    <source>
        <dbReference type="SAM" id="MobiDB-lite"/>
    </source>
</evidence>
<dbReference type="InterPro" id="IPR007688">
    <property type="entry name" value="Conjugal_tfr_TrbL/VirB6"/>
</dbReference>
<evidence type="ECO:0000256" key="7">
    <source>
        <dbReference type="SAM" id="Phobius"/>
    </source>
</evidence>
<comment type="similarity">
    <text evidence="2">Belongs to the TrbL/VirB6 family.</text>
</comment>
<dbReference type="NCBIfam" id="TIGR02783">
    <property type="entry name" value="TrbL_P"/>
    <property type="match status" value="1"/>
</dbReference>
<feature type="transmembrane region" description="Helical" evidence="7">
    <location>
        <begin position="238"/>
        <end position="259"/>
    </location>
</feature>
<evidence type="ECO:0000313" key="8">
    <source>
        <dbReference type="EMBL" id="SIR45444.1"/>
    </source>
</evidence>
<keyword evidence="4 7" id="KW-1133">Transmembrane helix</keyword>
<dbReference type="GO" id="GO:0030255">
    <property type="term" value="P:protein secretion by the type IV secretion system"/>
    <property type="evidence" value="ECO:0007669"/>
    <property type="project" value="InterPro"/>
</dbReference>
<dbReference type="GO" id="GO:0016020">
    <property type="term" value="C:membrane"/>
    <property type="evidence" value="ECO:0007669"/>
    <property type="project" value="UniProtKB-SubCell"/>
</dbReference>
<feature type="transmembrane region" description="Helical" evidence="7">
    <location>
        <begin position="29"/>
        <end position="48"/>
    </location>
</feature>
<keyword evidence="9" id="KW-1185">Reference proteome</keyword>
<comment type="caution">
    <text evidence="8">The sequence shown here is derived from an EMBL/GenBank/DDBJ whole genome shotgun (WGS) entry which is preliminary data.</text>
</comment>
<feature type="transmembrane region" description="Helical" evidence="7">
    <location>
        <begin position="205"/>
        <end position="226"/>
    </location>
</feature>
<feature type="region of interest" description="Disordered" evidence="6">
    <location>
        <begin position="360"/>
        <end position="434"/>
    </location>
</feature>
<protein>
    <submittedName>
        <fullName evidence="8">Type IV secretion system protein TrbL</fullName>
    </submittedName>
</protein>
<gene>
    <name evidence="8" type="ORF">SAMN05421828_1349</name>
</gene>
<feature type="compositionally biased region" description="Low complexity" evidence="6">
    <location>
        <begin position="361"/>
        <end position="370"/>
    </location>
</feature>
<keyword evidence="5 7" id="KW-0472">Membrane</keyword>
<organism evidence="8 9">
    <name type="scientific">Acidiphilium rubrum</name>
    <dbReference type="NCBI Taxonomy" id="526"/>
    <lineage>
        <taxon>Bacteria</taxon>
        <taxon>Pseudomonadati</taxon>
        <taxon>Pseudomonadota</taxon>
        <taxon>Alphaproteobacteria</taxon>
        <taxon>Acetobacterales</taxon>
        <taxon>Acidocellaceae</taxon>
        <taxon>Acidiphilium</taxon>
    </lineage>
</organism>
<evidence type="ECO:0000256" key="4">
    <source>
        <dbReference type="ARBA" id="ARBA00022989"/>
    </source>
</evidence>
<sequence length="434" mass="42804">MGGAGVIDQFLNVFTQYIDSGFGLLKPQMAYLATTLIVIDVTLAALFWSWGSDEDIIGRLVRKTLFVGVFAYLIGNWTTLARIVFQSFAGLGLLASGTGLSEASFLEPGRIAAVGFDAGKPILASISGLMGYVSFFENFIQIIVLLFAWIVVILAFFILAIQLFVTLIEFKLTTLAGFVLIPFGLFGKTAFAAERVLGNVVSSGIKVLVLAVVVGIGSTLFSQFTAGFGNAQPTIEDAMSLVLAALSLLGLGIFCPGIANGLVSGGPQLGAGAAVATAAAGAGIIATGAAGVGMAAGGIGAAAGAAGGVARGGAALAGGASAAYGAGGASGVITTGAAKTASAVTSPLRRGAASLASSFDAGGKAVTGSGSASGGEAGASGTAQPSGSVNDPPAWAKRMQRGQVMSRGVSAATHAVKSGDAHGGGHSVDLSEGE</sequence>
<feature type="transmembrane region" description="Helical" evidence="7">
    <location>
        <begin position="271"/>
        <end position="292"/>
    </location>
</feature>
<comment type="subcellular location">
    <subcellularLocation>
        <location evidence="1">Membrane</location>
        <topology evidence="1">Multi-pass membrane protein</topology>
    </subcellularLocation>
</comment>
<accession>A0A8G2CPI0</accession>
<reference evidence="8 9" key="1">
    <citation type="submission" date="2017-01" db="EMBL/GenBank/DDBJ databases">
        <authorList>
            <person name="Varghese N."/>
            <person name="Submissions S."/>
        </authorList>
    </citation>
    <scope>NUCLEOTIDE SEQUENCE [LARGE SCALE GENOMIC DNA]</scope>
    <source>
        <strain evidence="8 9">ATCC 35905</strain>
    </source>
</reference>
<evidence type="ECO:0000256" key="1">
    <source>
        <dbReference type="ARBA" id="ARBA00004141"/>
    </source>
</evidence>
<feature type="transmembrane region" description="Helical" evidence="7">
    <location>
        <begin position="60"/>
        <end position="77"/>
    </location>
</feature>
<evidence type="ECO:0000256" key="2">
    <source>
        <dbReference type="ARBA" id="ARBA00007802"/>
    </source>
</evidence>
<dbReference type="InterPro" id="IPR014150">
    <property type="entry name" value="Conjugal_tfr_TrbL"/>
</dbReference>
<feature type="transmembrane region" description="Helical" evidence="7">
    <location>
        <begin position="139"/>
        <end position="165"/>
    </location>
</feature>
<dbReference type="NCBIfam" id="NF010449">
    <property type="entry name" value="PRK13875.1"/>
    <property type="match status" value="1"/>
</dbReference>
<evidence type="ECO:0000256" key="5">
    <source>
        <dbReference type="ARBA" id="ARBA00023136"/>
    </source>
</evidence>
<dbReference type="RefSeq" id="WP_029313417.1">
    <property type="nucleotide sequence ID" value="NZ_FTNE01000034.1"/>
</dbReference>
<name>A0A8G2CPI0_ACIRU</name>
<feature type="transmembrane region" description="Helical" evidence="7">
    <location>
        <begin position="172"/>
        <end position="193"/>
    </location>
</feature>
<dbReference type="EMBL" id="FTNE01000034">
    <property type="protein sequence ID" value="SIR45444.1"/>
    <property type="molecule type" value="Genomic_DNA"/>
</dbReference>
<evidence type="ECO:0000256" key="3">
    <source>
        <dbReference type="ARBA" id="ARBA00022692"/>
    </source>
</evidence>